<reference evidence="1 2" key="1">
    <citation type="journal article" date="2012" name="J. Bacteriol.">
        <title>Genome Sequence of the Halotolerant Bacterium Imtechella halotolerans K1T.</title>
        <authorList>
            <person name="Kumar S."/>
            <person name="Vikram S."/>
            <person name="Subramanian S."/>
            <person name="Raghava G.P."/>
            <person name="Pinnaka A.K."/>
        </authorList>
    </citation>
    <scope>NUCLEOTIDE SEQUENCE [LARGE SCALE GENOMIC DNA]</scope>
    <source>
        <strain evidence="1 2">K1</strain>
    </source>
</reference>
<proteinExistence type="predicted"/>
<comment type="caution">
    <text evidence="1">The sequence shown here is derived from an EMBL/GenBank/DDBJ whole genome shotgun (WGS) entry which is preliminary data.</text>
</comment>
<organism evidence="1 2">
    <name type="scientific">Imtechella halotolerans K1</name>
    <dbReference type="NCBI Taxonomy" id="946077"/>
    <lineage>
        <taxon>Bacteria</taxon>
        <taxon>Pseudomonadati</taxon>
        <taxon>Bacteroidota</taxon>
        <taxon>Flavobacteriia</taxon>
        <taxon>Flavobacteriales</taxon>
        <taxon>Flavobacteriaceae</taxon>
        <taxon>Imtechella</taxon>
    </lineage>
</organism>
<dbReference type="AlphaFoldDB" id="I0WKF4"/>
<evidence type="ECO:0000313" key="1">
    <source>
        <dbReference type="EMBL" id="EID76870.1"/>
    </source>
</evidence>
<keyword evidence="2" id="KW-1185">Reference proteome</keyword>
<dbReference type="Proteomes" id="UP000005938">
    <property type="component" value="Unassembled WGS sequence"/>
</dbReference>
<accession>I0WKF4</accession>
<dbReference type="eggNOG" id="ENOG50334BX">
    <property type="taxonomic scope" value="Bacteria"/>
</dbReference>
<gene>
    <name evidence="1" type="ORF">W5A_02565</name>
</gene>
<name>I0WKF4_9FLAO</name>
<dbReference type="RefSeq" id="WP_008237077.1">
    <property type="nucleotide sequence ID" value="NZ_AJJU01000002.1"/>
</dbReference>
<dbReference type="EMBL" id="AJJU01000002">
    <property type="protein sequence ID" value="EID76870.1"/>
    <property type="molecule type" value="Genomic_DNA"/>
</dbReference>
<sequence length="63" mass="7608">MKLITIKRITKQEKRYTEEMGMLNARVTYIKQTFLNIPIRTLHSYRETYYGEVKDCCECVLSR</sequence>
<dbReference type="OrthoDB" id="1467749at2"/>
<evidence type="ECO:0000313" key="2">
    <source>
        <dbReference type="Proteomes" id="UP000005938"/>
    </source>
</evidence>
<protein>
    <submittedName>
        <fullName evidence="1">Uncharacterized protein</fullName>
    </submittedName>
</protein>
<dbReference type="STRING" id="946077.W5A_02565"/>